<comment type="caution">
    <text evidence="1">The sequence shown here is derived from an EMBL/GenBank/DDBJ whole genome shotgun (WGS) entry which is preliminary data.</text>
</comment>
<keyword evidence="2" id="KW-1185">Reference proteome</keyword>
<reference evidence="1 2" key="1">
    <citation type="submission" date="2024-04" db="EMBL/GenBank/DDBJ databases">
        <authorList>
            <person name="Rising A."/>
            <person name="Reimegard J."/>
            <person name="Sonavane S."/>
            <person name="Akerstrom W."/>
            <person name="Nylinder S."/>
            <person name="Hedman E."/>
            <person name="Kallberg Y."/>
        </authorList>
    </citation>
    <scope>NUCLEOTIDE SEQUENCE [LARGE SCALE GENOMIC DNA]</scope>
</reference>
<feature type="non-terminal residue" evidence="1">
    <location>
        <position position="1"/>
    </location>
</feature>
<protein>
    <submittedName>
        <fullName evidence="1">Uncharacterized protein</fullName>
    </submittedName>
</protein>
<evidence type="ECO:0000313" key="2">
    <source>
        <dbReference type="Proteomes" id="UP001497382"/>
    </source>
</evidence>
<sequence>AFVQWNLEKKRLETVFHPYRIEPRTEIYKFSFCPADSKRLVTVGRSFLREYRFKDDQKIQETALHE</sequence>
<accession>A0AAV2ATL0</accession>
<name>A0AAV2ATL0_9ARAC</name>
<dbReference type="EMBL" id="CAXIEN010000210">
    <property type="protein sequence ID" value="CAL1286907.1"/>
    <property type="molecule type" value="Genomic_DNA"/>
</dbReference>
<dbReference type="Proteomes" id="UP001497382">
    <property type="component" value="Unassembled WGS sequence"/>
</dbReference>
<proteinExistence type="predicted"/>
<dbReference type="AlphaFoldDB" id="A0AAV2ATL0"/>
<evidence type="ECO:0000313" key="1">
    <source>
        <dbReference type="EMBL" id="CAL1286907.1"/>
    </source>
</evidence>
<organism evidence="1 2">
    <name type="scientific">Larinioides sclopetarius</name>
    <dbReference type="NCBI Taxonomy" id="280406"/>
    <lineage>
        <taxon>Eukaryota</taxon>
        <taxon>Metazoa</taxon>
        <taxon>Ecdysozoa</taxon>
        <taxon>Arthropoda</taxon>
        <taxon>Chelicerata</taxon>
        <taxon>Arachnida</taxon>
        <taxon>Araneae</taxon>
        <taxon>Araneomorphae</taxon>
        <taxon>Entelegynae</taxon>
        <taxon>Araneoidea</taxon>
        <taxon>Araneidae</taxon>
        <taxon>Larinioides</taxon>
    </lineage>
</organism>
<gene>
    <name evidence="1" type="ORF">LARSCL_LOCUS14509</name>
</gene>
<feature type="non-terminal residue" evidence="1">
    <location>
        <position position="66"/>
    </location>
</feature>